<proteinExistence type="predicted"/>
<protein>
    <submittedName>
        <fullName evidence="2">NADH dehydrogenase subunit 6</fullName>
    </submittedName>
</protein>
<reference evidence="2" key="1">
    <citation type="journal article" date="2019" name="Syst. Entomol.">
        <title>Higher level phylogeny and evolutionary history of Pentatomomorpha (Hemiptera: Heteroptera) inferred from mitochondrial genome sequences.</title>
        <authorList>
            <person name="Liu Y."/>
            <person name="Li H."/>
            <person name="Song F."/>
            <person name="Zhao Y."/>
            <person name="Wilson J.J."/>
            <person name="Cai W."/>
        </authorList>
    </citation>
    <scope>NUCLEOTIDE SEQUENCE</scope>
</reference>
<organism evidence="2">
    <name type="scientific">Molipteryx lunata</name>
    <dbReference type="NCBI Taxonomy" id="2575659"/>
    <lineage>
        <taxon>Eukaryota</taxon>
        <taxon>Metazoa</taxon>
        <taxon>Ecdysozoa</taxon>
        <taxon>Arthropoda</taxon>
        <taxon>Hexapoda</taxon>
        <taxon>Insecta</taxon>
        <taxon>Pterygota</taxon>
        <taxon>Neoptera</taxon>
        <taxon>Paraneoptera</taxon>
        <taxon>Hemiptera</taxon>
        <taxon>Heteroptera</taxon>
        <taxon>Panheteroptera</taxon>
        <taxon>Pentatomomorpha</taxon>
        <taxon>Coreoidea</taxon>
        <taxon>Coreidae</taxon>
        <taxon>Coreinae</taxon>
        <taxon>Molipteryx</taxon>
    </lineage>
</organism>
<accession>A0A4D6X137</accession>
<keyword evidence="1" id="KW-0812">Transmembrane</keyword>
<feature type="transmembrane region" description="Helical" evidence="1">
    <location>
        <begin position="80"/>
        <end position="98"/>
    </location>
</feature>
<evidence type="ECO:0000256" key="1">
    <source>
        <dbReference type="SAM" id="Phobius"/>
    </source>
</evidence>
<name>A0A4D6X137_9HEMI</name>
<evidence type="ECO:0000313" key="2">
    <source>
        <dbReference type="EMBL" id="QCI09336.1"/>
    </source>
</evidence>
<dbReference type="AlphaFoldDB" id="A0A4D6X137"/>
<gene>
    <name evidence="2" type="primary">ND6</name>
</gene>
<feature type="transmembrane region" description="Helical" evidence="1">
    <location>
        <begin position="21"/>
        <end position="41"/>
    </location>
</feature>
<keyword evidence="1" id="KW-0472">Membrane</keyword>
<geneLocation type="mitochondrion" evidence="2"/>
<keyword evidence="1" id="KW-1133">Transmembrane helix</keyword>
<sequence length="159" mass="18129">MKTLIFSMLVMAFVFPWLSHPISMGIMIILQTIITSVVIGLSMGSFWFSYIVMITVLSGILVLFIYMASTASNEKFHSSIKLLMFLTVLIAVTMYISYKYNKIINLTSIFSTEILSLNNLFNCKFKLITLIMVLYLFFVMITISSIVNISEGPLKIYKK</sequence>
<feature type="transmembrane region" description="Helical" evidence="1">
    <location>
        <begin position="127"/>
        <end position="149"/>
    </location>
</feature>
<dbReference type="EMBL" id="MF497721">
    <property type="protein sequence ID" value="QCI09336.1"/>
    <property type="molecule type" value="Genomic_DNA"/>
</dbReference>
<keyword evidence="2" id="KW-0496">Mitochondrion</keyword>
<feature type="transmembrane region" description="Helical" evidence="1">
    <location>
        <begin position="47"/>
        <end position="68"/>
    </location>
</feature>